<dbReference type="EMBL" id="CP017839">
    <property type="protein sequence ID" value="APA96719.1"/>
    <property type="molecule type" value="Genomic_DNA"/>
</dbReference>
<organism evidence="2 3">
    <name type="scientific">Nocardia seriolae</name>
    <dbReference type="NCBI Taxonomy" id="37332"/>
    <lineage>
        <taxon>Bacteria</taxon>
        <taxon>Bacillati</taxon>
        <taxon>Actinomycetota</taxon>
        <taxon>Actinomycetes</taxon>
        <taxon>Mycobacteriales</taxon>
        <taxon>Nocardiaceae</taxon>
        <taxon>Nocardia</taxon>
    </lineage>
</organism>
<proteinExistence type="predicted"/>
<accession>A0ABC8AR73</accession>
<evidence type="ECO:0000256" key="1">
    <source>
        <dbReference type="SAM" id="MobiDB-lite"/>
    </source>
</evidence>
<dbReference type="AlphaFoldDB" id="A0ABC8AR73"/>
<gene>
    <name evidence="2" type="ORF">NS506_02657</name>
</gene>
<dbReference type="KEGG" id="nsr:NS506_02657"/>
<feature type="compositionally biased region" description="Basic and acidic residues" evidence="1">
    <location>
        <begin position="336"/>
        <end position="348"/>
    </location>
</feature>
<name>A0ABC8AR73_9NOCA</name>
<protein>
    <submittedName>
        <fullName evidence="2">Uncharacterized protein</fullName>
    </submittedName>
</protein>
<evidence type="ECO:0000313" key="2">
    <source>
        <dbReference type="EMBL" id="APA96719.1"/>
    </source>
</evidence>
<dbReference type="RefSeq" id="WP_071343785.1">
    <property type="nucleotide sequence ID" value="NZ_CP017839.1"/>
</dbReference>
<reference evidence="2 3" key="1">
    <citation type="submission" date="2016-10" db="EMBL/GenBank/DDBJ databases">
        <title>Genome sequence of Nocardia seriolae strain EM150506, isolated from Anguila japonica.</title>
        <authorList>
            <person name="Han H.-J."/>
        </authorList>
    </citation>
    <scope>NUCLEOTIDE SEQUENCE [LARGE SCALE GENOMIC DNA]</scope>
    <source>
        <strain evidence="2 3">EM150506</strain>
    </source>
</reference>
<feature type="region of interest" description="Disordered" evidence="1">
    <location>
        <begin position="332"/>
        <end position="435"/>
    </location>
</feature>
<feature type="compositionally biased region" description="Low complexity" evidence="1">
    <location>
        <begin position="362"/>
        <end position="394"/>
    </location>
</feature>
<feature type="compositionally biased region" description="Low complexity" evidence="1">
    <location>
        <begin position="422"/>
        <end position="435"/>
    </location>
</feature>
<evidence type="ECO:0000313" key="3">
    <source>
        <dbReference type="Proteomes" id="UP000180166"/>
    </source>
</evidence>
<sequence length="435" mass="48929">MNTPAPTAPDEAIRAIRTLVEAQDLREAKARLRQLQAATDDATWAMIVEIANTLRFKTHAVAVAKLRNLWRHNEQFRPLIEACVPKSTEHQYIPEPPSFRPDDGPITPPASEVRRAVDPDKLIAPEKRKRNPNTKIIDDYEKALTKDERDDPGVPRAEPIIDRHDYDIDAITEVSTTLCVSCRLERAAIDRHTEREKAGLGDDGLCGECRSLGRTGLPELSPGHTLTDQIHTRLDYLAEQFQTRDRGIFRQEWRYADRNARPIISSWVKAHTNPDPVRDTVERRPKGANLNGWCESCGEYRQLSPAHAGAGKRSGELCFDCDPYYQQPGIQAGSIESRHSRYTEEIRSTRSAPETRSSSDKAQNPNPAAPGAQQQQIQPEHNSAASKPEASAPSLEHRRKLIETARDKARAAAQERRRAMARRPTSTAPTRTIRH</sequence>
<dbReference type="Proteomes" id="UP000180166">
    <property type="component" value="Chromosome"/>
</dbReference>
<feature type="compositionally biased region" description="Basic and acidic residues" evidence="1">
    <location>
        <begin position="401"/>
        <end position="418"/>
    </location>
</feature>